<dbReference type="EMBL" id="WHOR01000018">
    <property type="protein sequence ID" value="NUB18466.1"/>
    <property type="molecule type" value="Genomic_DNA"/>
</dbReference>
<sequence length="124" mass="12822">MATAGADRILSPDFALMLAVNHVLLTRRPADEDRAKMTAAVEAAREAGVSGTAAALADAAAAWLAGTVGTEALQEALTDFATPYATRVSRPVRPAEPDHCGLVESDVPLLSHAARVAAAMESDR</sequence>
<dbReference type="Proteomes" id="UP000639419">
    <property type="component" value="Unassembled WGS sequence"/>
</dbReference>
<accession>A0ABX2KXA3</accession>
<evidence type="ECO:0000313" key="1">
    <source>
        <dbReference type="EMBL" id="NUB18466.1"/>
    </source>
</evidence>
<organism evidence="1 2">
    <name type="scientific">Azospirillum formosense</name>
    <dbReference type="NCBI Taxonomy" id="861533"/>
    <lineage>
        <taxon>Bacteria</taxon>
        <taxon>Pseudomonadati</taxon>
        <taxon>Pseudomonadota</taxon>
        <taxon>Alphaproteobacteria</taxon>
        <taxon>Rhodospirillales</taxon>
        <taxon>Azospirillaceae</taxon>
        <taxon>Azospirillum</taxon>
    </lineage>
</organism>
<reference evidence="1 2" key="1">
    <citation type="submission" date="2019-10" db="EMBL/GenBank/DDBJ databases">
        <title>Genome sequence of Azospirillum formosense CC-Nfb-7.</title>
        <authorList>
            <person name="Ambrosini A."/>
            <person name="Sant'Anna F.H."/>
            <person name="Cassan F.D."/>
            <person name="Souza E.M."/>
            <person name="Passaglia L.M.P."/>
        </authorList>
    </citation>
    <scope>NUCLEOTIDE SEQUENCE [LARGE SCALE GENOMIC DNA]</scope>
    <source>
        <strain evidence="1 2">CC-NFb-7</strain>
    </source>
</reference>
<name>A0ABX2KXA3_9PROT</name>
<proteinExistence type="predicted"/>
<evidence type="ECO:0000313" key="2">
    <source>
        <dbReference type="Proteomes" id="UP000639419"/>
    </source>
</evidence>
<dbReference type="RefSeq" id="WP_174437770.1">
    <property type="nucleotide sequence ID" value="NZ_BAABCC010000005.1"/>
</dbReference>
<comment type="caution">
    <text evidence="1">The sequence shown here is derived from an EMBL/GenBank/DDBJ whole genome shotgun (WGS) entry which is preliminary data.</text>
</comment>
<keyword evidence="2" id="KW-1185">Reference proteome</keyword>
<protein>
    <submittedName>
        <fullName evidence="1">Uncharacterized protein</fullName>
    </submittedName>
</protein>
<gene>
    <name evidence="1" type="ORF">GBZ26_04410</name>
</gene>